<protein>
    <submittedName>
        <fullName evidence="2">HD domain-containing protein</fullName>
    </submittedName>
</protein>
<dbReference type="Pfam" id="PF01966">
    <property type="entry name" value="HD"/>
    <property type="match status" value="1"/>
</dbReference>
<feature type="domain" description="HD" evidence="1">
    <location>
        <begin position="37"/>
        <end position="139"/>
    </location>
</feature>
<dbReference type="EMBL" id="JAHLQI010000002">
    <property type="protein sequence ID" value="MBU5490016.1"/>
    <property type="molecule type" value="Genomic_DNA"/>
</dbReference>
<dbReference type="SMART" id="SM00471">
    <property type="entry name" value="HDc"/>
    <property type="match status" value="1"/>
</dbReference>
<dbReference type="NCBIfam" id="TIGR00277">
    <property type="entry name" value="HDIG"/>
    <property type="match status" value="1"/>
</dbReference>
<evidence type="ECO:0000313" key="2">
    <source>
        <dbReference type="EMBL" id="MBU5490016.1"/>
    </source>
</evidence>
<proteinExistence type="predicted"/>
<evidence type="ECO:0000259" key="1">
    <source>
        <dbReference type="PROSITE" id="PS51831"/>
    </source>
</evidence>
<dbReference type="RefSeq" id="WP_216469664.1">
    <property type="nucleotide sequence ID" value="NZ_JAHLQI010000002.1"/>
</dbReference>
<reference evidence="2 3" key="1">
    <citation type="submission" date="2021-06" db="EMBL/GenBank/DDBJ databases">
        <authorList>
            <person name="Sun Q."/>
            <person name="Li D."/>
        </authorList>
    </citation>
    <scope>NUCLEOTIDE SEQUENCE [LARGE SCALE GENOMIC DNA]</scope>
    <source>
        <strain evidence="2 3">MSJd-7</strain>
    </source>
</reference>
<keyword evidence="3" id="KW-1185">Reference proteome</keyword>
<gene>
    <name evidence="2" type="ORF">KQI75_05175</name>
</gene>
<comment type="caution">
    <text evidence="2">The sequence shown here is derived from an EMBL/GenBank/DDBJ whole genome shotgun (WGS) entry which is preliminary data.</text>
</comment>
<evidence type="ECO:0000313" key="3">
    <source>
        <dbReference type="Proteomes" id="UP000783588"/>
    </source>
</evidence>
<dbReference type="Proteomes" id="UP000783588">
    <property type="component" value="Unassembled WGS sequence"/>
</dbReference>
<accession>A0ABS6ESC8</accession>
<name>A0ABS6ESC8_9FIRM</name>
<organism evidence="2 3">
    <name type="scientific">Butyricicoccus intestinisimiae</name>
    <dbReference type="NCBI Taxonomy" id="2841509"/>
    <lineage>
        <taxon>Bacteria</taxon>
        <taxon>Bacillati</taxon>
        <taxon>Bacillota</taxon>
        <taxon>Clostridia</taxon>
        <taxon>Eubacteriales</taxon>
        <taxon>Butyricicoccaceae</taxon>
        <taxon>Butyricicoccus</taxon>
    </lineage>
</organism>
<dbReference type="InterPro" id="IPR003607">
    <property type="entry name" value="HD/PDEase_dom"/>
</dbReference>
<dbReference type="PROSITE" id="PS51831">
    <property type="entry name" value="HD"/>
    <property type="match status" value="1"/>
</dbReference>
<dbReference type="InterPro" id="IPR006675">
    <property type="entry name" value="HDIG_dom"/>
</dbReference>
<sequence>MIHNMQRIQAILSHPLFCESLHKIQELERDRIYCKHGLPHLLDVARIASLMAADRQLDLPRDVIYAAALLHDIGRLQQYLTGEDHAAAGMRTAQEILRDTAFSASEQQAILQAVSKHRRGDTVQLLGRILCEADDASRMCFACAAQDTCYWPEHRKNNTILL</sequence>
<dbReference type="InterPro" id="IPR006674">
    <property type="entry name" value="HD_domain"/>
</dbReference>